<dbReference type="Proteomes" id="UP000647017">
    <property type="component" value="Unassembled WGS sequence"/>
</dbReference>
<reference evidence="1 2" key="1">
    <citation type="submission" date="2021-01" db="EMBL/GenBank/DDBJ databases">
        <title>Whole genome shotgun sequence of Verrucosispora andamanensis NBRC 109075.</title>
        <authorList>
            <person name="Komaki H."/>
            <person name="Tamura T."/>
        </authorList>
    </citation>
    <scope>NUCLEOTIDE SEQUENCE [LARGE SCALE GENOMIC DNA]</scope>
    <source>
        <strain evidence="1 2">NBRC 109075</strain>
    </source>
</reference>
<evidence type="ECO:0000313" key="2">
    <source>
        <dbReference type="Proteomes" id="UP000647017"/>
    </source>
</evidence>
<comment type="caution">
    <text evidence="1">The sequence shown here is derived from an EMBL/GenBank/DDBJ whole genome shotgun (WGS) entry which is preliminary data.</text>
</comment>
<dbReference type="RefSeq" id="WP_204009036.1">
    <property type="nucleotide sequence ID" value="NZ_BOOZ01000023.1"/>
</dbReference>
<name>A0ABQ4HYA3_9ACTN</name>
<organism evidence="1 2">
    <name type="scientific">Micromonospora andamanensis</name>
    <dbReference type="NCBI Taxonomy" id="1287068"/>
    <lineage>
        <taxon>Bacteria</taxon>
        <taxon>Bacillati</taxon>
        <taxon>Actinomycetota</taxon>
        <taxon>Actinomycetes</taxon>
        <taxon>Micromonosporales</taxon>
        <taxon>Micromonosporaceae</taxon>
        <taxon>Micromonospora</taxon>
    </lineage>
</organism>
<proteinExistence type="predicted"/>
<sequence>MTSMYDEVEMREVAVAAGVVLSRHRDGPCEVCGPAGCPDLEWAGPVMEAWEREWATVADEAARST</sequence>
<dbReference type="EMBL" id="BOOZ01000023">
    <property type="protein sequence ID" value="GIJ10610.1"/>
    <property type="molecule type" value="Genomic_DNA"/>
</dbReference>
<keyword evidence="2" id="KW-1185">Reference proteome</keyword>
<gene>
    <name evidence="1" type="ORF">Van01_38240</name>
</gene>
<accession>A0ABQ4HYA3</accession>
<protein>
    <submittedName>
        <fullName evidence="1">Uncharacterized protein</fullName>
    </submittedName>
</protein>
<evidence type="ECO:0000313" key="1">
    <source>
        <dbReference type="EMBL" id="GIJ10610.1"/>
    </source>
</evidence>